<protein>
    <submittedName>
        <fullName evidence="2">Uncharacterized protein</fullName>
    </submittedName>
</protein>
<keyword evidence="3" id="KW-1185">Reference proteome</keyword>
<evidence type="ECO:0000313" key="3">
    <source>
        <dbReference type="Proteomes" id="UP001301769"/>
    </source>
</evidence>
<dbReference type="EMBL" id="MU858076">
    <property type="protein sequence ID" value="KAK4215804.1"/>
    <property type="molecule type" value="Genomic_DNA"/>
</dbReference>
<dbReference type="AlphaFoldDB" id="A0AAN6YB47"/>
<gene>
    <name evidence="2" type="ORF">QBC37DRAFT_457975</name>
</gene>
<reference evidence="2" key="1">
    <citation type="journal article" date="2023" name="Mol. Phylogenet. Evol.">
        <title>Genome-scale phylogeny and comparative genomics of the fungal order Sordariales.</title>
        <authorList>
            <person name="Hensen N."/>
            <person name="Bonometti L."/>
            <person name="Westerberg I."/>
            <person name="Brannstrom I.O."/>
            <person name="Guillou S."/>
            <person name="Cros-Aarteil S."/>
            <person name="Calhoun S."/>
            <person name="Haridas S."/>
            <person name="Kuo A."/>
            <person name="Mondo S."/>
            <person name="Pangilinan J."/>
            <person name="Riley R."/>
            <person name="LaButti K."/>
            <person name="Andreopoulos B."/>
            <person name="Lipzen A."/>
            <person name="Chen C."/>
            <person name="Yan M."/>
            <person name="Daum C."/>
            <person name="Ng V."/>
            <person name="Clum A."/>
            <person name="Steindorff A."/>
            <person name="Ohm R.A."/>
            <person name="Martin F."/>
            <person name="Silar P."/>
            <person name="Natvig D.O."/>
            <person name="Lalanne C."/>
            <person name="Gautier V."/>
            <person name="Ament-Velasquez S.L."/>
            <person name="Kruys A."/>
            <person name="Hutchinson M.I."/>
            <person name="Powell A.J."/>
            <person name="Barry K."/>
            <person name="Miller A.N."/>
            <person name="Grigoriev I.V."/>
            <person name="Debuchy R."/>
            <person name="Gladieux P."/>
            <person name="Hiltunen Thoren M."/>
            <person name="Johannesson H."/>
        </authorList>
    </citation>
    <scope>NUCLEOTIDE SEQUENCE</scope>
    <source>
        <strain evidence="2">PSN293</strain>
    </source>
</reference>
<evidence type="ECO:0000313" key="2">
    <source>
        <dbReference type="EMBL" id="KAK4215804.1"/>
    </source>
</evidence>
<name>A0AAN6YB47_9PEZI</name>
<accession>A0AAN6YB47</accession>
<feature type="signal peptide" evidence="1">
    <location>
        <begin position="1"/>
        <end position="17"/>
    </location>
</feature>
<evidence type="ECO:0000256" key="1">
    <source>
        <dbReference type="SAM" id="SignalP"/>
    </source>
</evidence>
<feature type="chain" id="PRO_5043034137" evidence="1">
    <location>
        <begin position="18"/>
        <end position="215"/>
    </location>
</feature>
<organism evidence="2 3">
    <name type="scientific">Rhypophila decipiens</name>
    <dbReference type="NCBI Taxonomy" id="261697"/>
    <lineage>
        <taxon>Eukaryota</taxon>
        <taxon>Fungi</taxon>
        <taxon>Dikarya</taxon>
        <taxon>Ascomycota</taxon>
        <taxon>Pezizomycotina</taxon>
        <taxon>Sordariomycetes</taxon>
        <taxon>Sordariomycetidae</taxon>
        <taxon>Sordariales</taxon>
        <taxon>Naviculisporaceae</taxon>
        <taxon>Rhypophila</taxon>
    </lineage>
</organism>
<sequence>MKLSTLFVAILASTTTAWEIAFHNTMLCEPQAYRIYEGPSSLTRCFTLGESQPGTSCADYTRGDGKKDRGNLDCLPFTGNSAFVSDESHPEEDDVFLIRLFPVKRDIYDKSIPLKALCFAARLDTSGRDQMISSIKKSCTALILSRLMDDNDIGVGCVISWNETRHFIIWDGENALLFYDLASDDQLKVQLNMVALRAHRDYIGVNIVFHIGTLS</sequence>
<dbReference type="Proteomes" id="UP001301769">
    <property type="component" value="Unassembled WGS sequence"/>
</dbReference>
<reference evidence="2" key="2">
    <citation type="submission" date="2023-05" db="EMBL/GenBank/DDBJ databases">
        <authorList>
            <consortium name="Lawrence Berkeley National Laboratory"/>
            <person name="Steindorff A."/>
            <person name="Hensen N."/>
            <person name="Bonometti L."/>
            <person name="Westerberg I."/>
            <person name="Brannstrom I.O."/>
            <person name="Guillou S."/>
            <person name="Cros-Aarteil S."/>
            <person name="Calhoun S."/>
            <person name="Haridas S."/>
            <person name="Kuo A."/>
            <person name="Mondo S."/>
            <person name="Pangilinan J."/>
            <person name="Riley R."/>
            <person name="Labutti K."/>
            <person name="Andreopoulos B."/>
            <person name="Lipzen A."/>
            <person name="Chen C."/>
            <person name="Yanf M."/>
            <person name="Daum C."/>
            <person name="Ng V."/>
            <person name="Clum A."/>
            <person name="Ohm R."/>
            <person name="Martin F."/>
            <person name="Silar P."/>
            <person name="Natvig D."/>
            <person name="Lalanne C."/>
            <person name="Gautier V."/>
            <person name="Ament-Velasquez S.L."/>
            <person name="Kruys A."/>
            <person name="Hutchinson M.I."/>
            <person name="Powell A.J."/>
            <person name="Barry K."/>
            <person name="Miller A.N."/>
            <person name="Grigoriev I.V."/>
            <person name="Debuchy R."/>
            <person name="Gladieux P."/>
            <person name="Thoren M.H."/>
            <person name="Johannesson H."/>
        </authorList>
    </citation>
    <scope>NUCLEOTIDE SEQUENCE</scope>
    <source>
        <strain evidence="2">PSN293</strain>
    </source>
</reference>
<comment type="caution">
    <text evidence="2">The sequence shown here is derived from an EMBL/GenBank/DDBJ whole genome shotgun (WGS) entry which is preliminary data.</text>
</comment>
<keyword evidence="1" id="KW-0732">Signal</keyword>
<proteinExistence type="predicted"/>